<reference evidence="2" key="1">
    <citation type="submission" date="2015-09" db="EMBL/GenBank/DDBJ databases">
        <authorList>
            <person name="Bertelli C."/>
        </authorList>
    </citation>
    <scope>NUCLEOTIDE SEQUENCE [LARGE SCALE GENOMIC DNA]</scope>
    <source>
        <strain evidence="2">KNic</strain>
    </source>
</reference>
<sequence>MVRHAPNIWTRSQIEAAIDLPFCLQKTAEGFIAYSNGQAVVPSIGHLDFKEPPGEMHIKYGYLLDQPYYVIKIASGFYQNPAIGLASSNGLFLVFHKQTGELAALLLDEGLLTDIRTALAGALCAKYLAPPLVHTIGIIGTGTQALRQLQGLRLVTPCRQVKIWGRSYEKACHFAQDPRLADYQIDPVKAIEEVTQACQLIVTTTPSKKPLLFAHHLQPGTHVTALGADSPGKQELDESVLLKADLLVVDSLAQCQQYGDLAHVKHSSSLKRVVELGKGLQDPSLLIRDQKGITVADLTGVAVQDIQIAQAVLSCLHPLL</sequence>
<organism evidence="1 2">
    <name type="scientific">Candidatus Protochlamydia naegleriophila</name>
    <dbReference type="NCBI Taxonomy" id="389348"/>
    <lineage>
        <taxon>Bacteria</taxon>
        <taxon>Pseudomonadati</taxon>
        <taxon>Chlamydiota</taxon>
        <taxon>Chlamydiia</taxon>
        <taxon>Parachlamydiales</taxon>
        <taxon>Parachlamydiaceae</taxon>
        <taxon>Candidatus Protochlamydia</taxon>
    </lineage>
</organism>
<protein>
    <submittedName>
        <fullName evidence="1">Putative ornithine cyclodeaminase</fullName>
        <ecNumber evidence="1">4.3.1.12</ecNumber>
    </submittedName>
</protein>
<name>A0A0U5EUH1_9BACT</name>
<dbReference type="SUPFAM" id="SSF51735">
    <property type="entry name" value="NAD(P)-binding Rossmann-fold domains"/>
    <property type="match status" value="1"/>
</dbReference>
<dbReference type="GO" id="GO:0005737">
    <property type="term" value="C:cytoplasm"/>
    <property type="evidence" value="ECO:0007669"/>
    <property type="project" value="TreeGrafter"/>
</dbReference>
<dbReference type="Pfam" id="PF02423">
    <property type="entry name" value="OCD_Mu_crystall"/>
    <property type="match status" value="1"/>
</dbReference>
<dbReference type="GO" id="GO:0008473">
    <property type="term" value="F:ornithine cyclodeaminase activity"/>
    <property type="evidence" value="ECO:0007669"/>
    <property type="project" value="UniProtKB-EC"/>
</dbReference>
<gene>
    <name evidence="1" type="primary">ocd</name>
    <name evidence="1" type="ORF">PNK_2342</name>
</gene>
<dbReference type="PATRIC" id="fig|389348.3.peg.2624"/>
<accession>A0A0U5EUH1</accession>
<keyword evidence="2" id="KW-1185">Reference proteome</keyword>
<evidence type="ECO:0000313" key="2">
    <source>
        <dbReference type="Proteomes" id="UP000069902"/>
    </source>
</evidence>
<dbReference type="PANTHER" id="PTHR13812:SF19">
    <property type="entry name" value="KETIMINE REDUCTASE MU-CRYSTALLIN"/>
    <property type="match status" value="1"/>
</dbReference>
<evidence type="ECO:0000313" key="1">
    <source>
        <dbReference type="EMBL" id="CUI17939.1"/>
    </source>
</evidence>
<dbReference type="EC" id="4.3.1.12" evidence="1"/>
<dbReference type="InParanoid" id="A0A0U5EUH1"/>
<dbReference type="InterPro" id="IPR003462">
    <property type="entry name" value="ODC_Mu_crystall"/>
</dbReference>
<proteinExistence type="predicted"/>
<dbReference type="EMBL" id="LN879502">
    <property type="protein sequence ID" value="CUI17939.1"/>
    <property type="molecule type" value="Genomic_DNA"/>
</dbReference>
<dbReference type="STRING" id="389348.PNK_2342"/>
<dbReference type="InterPro" id="IPR036291">
    <property type="entry name" value="NAD(P)-bd_dom_sf"/>
</dbReference>
<dbReference type="PANTHER" id="PTHR13812">
    <property type="entry name" value="KETIMINE REDUCTASE MU-CRYSTALLIN"/>
    <property type="match status" value="1"/>
</dbReference>
<dbReference type="AlphaFoldDB" id="A0A0U5EUH1"/>
<keyword evidence="1" id="KW-0456">Lyase</keyword>
<dbReference type="RefSeq" id="WP_059062174.1">
    <property type="nucleotide sequence ID" value="NZ_LN879502.1"/>
</dbReference>
<dbReference type="PIRSF" id="PIRSF001439">
    <property type="entry name" value="CryM"/>
    <property type="match status" value="1"/>
</dbReference>
<dbReference type="InterPro" id="IPR023401">
    <property type="entry name" value="ODC_N"/>
</dbReference>
<dbReference type="Gene3D" id="3.30.1780.10">
    <property type="entry name" value="ornithine cyclodeaminase, domain 1"/>
    <property type="match status" value="1"/>
</dbReference>
<dbReference type="Proteomes" id="UP000069902">
    <property type="component" value="Chromosome cPNK"/>
</dbReference>
<dbReference type="Gene3D" id="3.40.50.720">
    <property type="entry name" value="NAD(P)-binding Rossmann-like Domain"/>
    <property type="match status" value="1"/>
</dbReference>
<dbReference type="KEGG" id="pnl:PNK_2342"/>